<comment type="caution">
    <text evidence="2">The sequence shown here is derived from an EMBL/GenBank/DDBJ whole genome shotgun (WGS) entry which is preliminary data.</text>
</comment>
<dbReference type="EMBL" id="VYXF01002931">
    <property type="protein sequence ID" value="NWS26718.1"/>
    <property type="molecule type" value="Genomic_DNA"/>
</dbReference>
<feature type="non-terminal residue" evidence="2">
    <location>
        <position position="1"/>
    </location>
</feature>
<reference evidence="2 3" key="1">
    <citation type="submission" date="2019-09" db="EMBL/GenBank/DDBJ databases">
        <title>Bird 10,000 Genomes (B10K) Project - Family phase.</title>
        <authorList>
            <person name="Zhang G."/>
        </authorList>
    </citation>
    <scope>NUCLEOTIDE SEQUENCE [LARGE SCALE GENOMIC DNA]</scope>
    <source>
        <strain evidence="2">B10K-DU-001-66</strain>
        <tissue evidence="2">Muscle</tissue>
    </source>
</reference>
<dbReference type="Pfam" id="PF14977">
    <property type="entry name" value="FAM194"/>
    <property type="match status" value="1"/>
</dbReference>
<keyword evidence="3" id="KW-1185">Reference proteome</keyword>
<sequence length="212" mass="24051">YPSGNLAIIITQQSDQLICIVQEDELRTTKIRALFQSDGRSTCYYPNGDEWINMNIQGGQYLDQAGNRVRRWIWPNLSAGPQVPLSPIFISLNRYVGVRILAQDKIFVSFLAMGRQAKLNMGTKEQVLLLASQLPSPARLGEDELLLLAFRVRILQLFDRMRGCLTFPSSEQWNKMQPPMYLMTQAVKILELCMAADISEELRSSIKAIVKA</sequence>
<evidence type="ECO:0000259" key="1">
    <source>
        <dbReference type="Pfam" id="PF14977"/>
    </source>
</evidence>
<dbReference type="InterPro" id="IPR029281">
    <property type="entry name" value="FAM194_C"/>
</dbReference>
<evidence type="ECO:0000313" key="3">
    <source>
        <dbReference type="Proteomes" id="UP000573697"/>
    </source>
</evidence>
<gene>
    <name evidence="2" type="primary">Erich6</name>
    <name evidence="2" type="ORF">POLCAE_R04787</name>
</gene>
<dbReference type="AlphaFoldDB" id="A0A7K5E1V7"/>
<feature type="non-terminal residue" evidence="2">
    <location>
        <position position="212"/>
    </location>
</feature>
<dbReference type="Proteomes" id="UP000573697">
    <property type="component" value="Unassembled WGS sequence"/>
</dbReference>
<protein>
    <submittedName>
        <fullName evidence="2">ERIP6 protein</fullName>
    </submittedName>
</protein>
<accession>A0A7K5E1V7</accession>
<feature type="domain" description="FAM194 C-terminal" evidence="1">
    <location>
        <begin position="1"/>
        <end position="175"/>
    </location>
</feature>
<dbReference type="PANTHER" id="PTHR23093:SF18">
    <property type="entry name" value="GLUTAMATE RICH 6"/>
    <property type="match status" value="1"/>
</dbReference>
<dbReference type="PANTHER" id="PTHR23093">
    <property type="entry name" value="SIMILAR TO CHROMOSOME 3 OPEN READING FRAME 20"/>
    <property type="match status" value="1"/>
</dbReference>
<evidence type="ECO:0000313" key="2">
    <source>
        <dbReference type="EMBL" id="NWS26718.1"/>
    </source>
</evidence>
<proteinExistence type="predicted"/>
<organism evidence="2 3">
    <name type="scientific">Polioptila caerulea</name>
    <name type="common">Blue-grey gnatcatcher</name>
    <dbReference type="NCBI Taxonomy" id="66707"/>
    <lineage>
        <taxon>Eukaryota</taxon>
        <taxon>Metazoa</taxon>
        <taxon>Chordata</taxon>
        <taxon>Craniata</taxon>
        <taxon>Vertebrata</taxon>
        <taxon>Euteleostomi</taxon>
        <taxon>Archelosauria</taxon>
        <taxon>Archosauria</taxon>
        <taxon>Dinosauria</taxon>
        <taxon>Saurischia</taxon>
        <taxon>Theropoda</taxon>
        <taxon>Coelurosauria</taxon>
        <taxon>Aves</taxon>
        <taxon>Neognathae</taxon>
        <taxon>Neoaves</taxon>
        <taxon>Telluraves</taxon>
        <taxon>Australaves</taxon>
        <taxon>Passeriformes</taxon>
        <taxon>Certhiidae</taxon>
        <taxon>Polioptilinae</taxon>
        <taxon>Polioptila</taxon>
    </lineage>
</organism>
<name>A0A7K5E1V7_POLCE</name>